<proteinExistence type="predicted"/>
<dbReference type="STRING" id="167539.Pro_0087"/>
<gene>
    <name evidence="1" type="ordered locus">Pro_0087</name>
</gene>
<sequence length="125" mass="14442">MYEQSDEHNKNTYLTLEDLRRIEETDLSSLDKHYVRLLAHCLASFKSMVKDQAIGEIPDVKTRSQWLLTQYSPETDEAFLYTLLEQLGSAAIQLEHLAIYYQLSPLELTLEHLISSIQGRLGNDQ</sequence>
<evidence type="ECO:0000313" key="2">
    <source>
        <dbReference type="Proteomes" id="UP000001420"/>
    </source>
</evidence>
<reference evidence="1 2" key="1">
    <citation type="journal article" date="2003" name="Proc. Natl. Acad. Sci. U.S.A.">
        <title>Genome sequence of the cyanobacterium Prochlorococcus marinus SS120, a nearly minimal oxyphototrophic genome.</title>
        <authorList>
            <person name="Dufresne A."/>
            <person name="Salanoubat M."/>
            <person name="Partensky F."/>
            <person name="Artiguenave F."/>
            <person name="Axmann I.M."/>
            <person name="Barbe V."/>
            <person name="Duprat S."/>
            <person name="Galperin M.Y."/>
            <person name="Koonin E.V."/>
            <person name="Le Gall F."/>
            <person name="Makarova K.S."/>
            <person name="Ostrowski M."/>
            <person name="Oztas S."/>
            <person name="Robert C."/>
            <person name="Rogozin I.B."/>
            <person name="Scanlan D.J."/>
            <person name="Tandeau de Marsac N."/>
            <person name="Weissenbach J."/>
            <person name="Wincker P."/>
            <person name="Wolf Y.I."/>
            <person name="Hess W.R."/>
        </authorList>
    </citation>
    <scope>NUCLEOTIDE SEQUENCE [LARGE SCALE GENOMIC DNA]</scope>
    <source>
        <strain evidence="2">SARG / CCMP1375 / SS120</strain>
    </source>
</reference>
<keyword evidence="2" id="KW-1185">Reference proteome</keyword>
<dbReference type="OrthoDB" id="540726at2"/>
<evidence type="ECO:0000313" key="1">
    <source>
        <dbReference type="EMBL" id="AAP99133.1"/>
    </source>
</evidence>
<accession>Q7VEC6</accession>
<dbReference type="EnsemblBacteria" id="AAP99133">
    <property type="protein sequence ID" value="AAP99133"/>
    <property type="gene ID" value="Pro_0087"/>
</dbReference>
<dbReference type="KEGG" id="pma:Pro_0087"/>
<dbReference type="AlphaFoldDB" id="Q7VEC6"/>
<dbReference type="HOGENOM" id="CLU_150715_0_0_3"/>
<dbReference type="PATRIC" id="fig|167539.5.peg.91"/>
<dbReference type="EMBL" id="AE017126">
    <property type="protein sequence ID" value="AAP99133.1"/>
    <property type="molecule type" value="Genomic_DNA"/>
</dbReference>
<protein>
    <submittedName>
        <fullName evidence="1">Uncharacterized protein</fullName>
    </submittedName>
</protein>
<dbReference type="RefSeq" id="WP_011124242.1">
    <property type="nucleotide sequence ID" value="NC_005042.1"/>
</dbReference>
<name>Q7VEC6_PROMA</name>
<organism evidence="1 2">
    <name type="scientific">Prochlorococcus marinus (strain SARG / CCMP1375 / SS120)</name>
    <dbReference type="NCBI Taxonomy" id="167539"/>
    <lineage>
        <taxon>Bacteria</taxon>
        <taxon>Bacillati</taxon>
        <taxon>Cyanobacteriota</taxon>
        <taxon>Cyanophyceae</taxon>
        <taxon>Synechococcales</taxon>
        <taxon>Prochlorococcaceae</taxon>
        <taxon>Prochlorococcus</taxon>
    </lineage>
</organism>
<dbReference type="eggNOG" id="ENOG502ZRV9">
    <property type="taxonomic scope" value="Bacteria"/>
</dbReference>
<dbReference type="Proteomes" id="UP000001420">
    <property type="component" value="Chromosome"/>
</dbReference>